<dbReference type="EMBL" id="JADLQX010000007">
    <property type="protein sequence ID" value="MBF6298138.1"/>
    <property type="molecule type" value="Genomic_DNA"/>
</dbReference>
<reference evidence="1 2" key="1">
    <citation type="submission" date="2020-10" db="EMBL/GenBank/DDBJ databases">
        <title>Identification of Nocardia species via Next-generation sequencing and recognition of intraspecies genetic diversity.</title>
        <authorList>
            <person name="Li P."/>
            <person name="Li P."/>
            <person name="Lu B."/>
        </authorList>
    </citation>
    <scope>NUCLEOTIDE SEQUENCE [LARGE SCALE GENOMIC DNA]</scope>
    <source>
        <strain evidence="1 2">BJ06-0157</strain>
    </source>
</reference>
<name>A0ABS0CTP8_9NOCA</name>
<comment type="caution">
    <text evidence="1">The sequence shown here is derived from an EMBL/GenBank/DDBJ whole genome shotgun (WGS) entry which is preliminary data.</text>
</comment>
<accession>A0ABS0CTP8</accession>
<keyword evidence="2" id="KW-1185">Reference proteome</keyword>
<organism evidence="1 2">
    <name type="scientific">Nocardia amamiensis</name>
    <dbReference type="NCBI Taxonomy" id="404578"/>
    <lineage>
        <taxon>Bacteria</taxon>
        <taxon>Bacillati</taxon>
        <taxon>Actinomycetota</taxon>
        <taxon>Actinomycetes</taxon>
        <taxon>Mycobacteriales</taxon>
        <taxon>Nocardiaceae</taxon>
        <taxon>Nocardia</taxon>
    </lineage>
</organism>
<sequence>MIACDGLCSRPLDAMELRAFLRRCFEVPESEIFVSSDNLVEEALRNVHRDGPFPAFCTYGPVGGDFAAAFSVSADLPLSGPDALDSQGFVVLLAAQIGCDILCSFGDEPQPWLWTLTRSDGARVLVHLDEDVDGFDGEPPCPCEYAHRKVVYPES</sequence>
<evidence type="ECO:0000313" key="1">
    <source>
        <dbReference type="EMBL" id="MBF6298138.1"/>
    </source>
</evidence>
<evidence type="ECO:0008006" key="3">
    <source>
        <dbReference type="Google" id="ProtNLM"/>
    </source>
</evidence>
<proteinExistence type="predicted"/>
<gene>
    <name evidence="1" type="ORF">IU459_11355</name>
</gene>
<dbReference type="Proteomes" id="UP000702209">
    <property type="component" value="Unassembled WGS sequence"/>
</dbReference>
<evidence type="ECO:0000313" key="2">
    <source>
        <dbReference type="Proteomes" id="UP000702209"/>
    </source>
</evidence>
<protein>
    <recommendedName>
        <fullName evidence="3">SUKH-3 immunity protein of toxin-antitoxin system</fullName>
    </recommendedName>
</protein>